<dbReference type="InterPro" id="IPR012938">
    <property type="entry name" value="Glc/Sorbosone_DH"/>
</dbReference>
<name>A0ABS4GSK4_9BACL</name>
<dbReference type="Proteomes" id="UP001519343">
    <property type="component" value="Unassembled WGS sequence"/>
</dbReference>
<reference evidence="2 3" key="1">
    <citation type="submission" date="2021-03" db="EMBL/GenBank/DDBJ databases">
        <title>Genomic Encyclopedia of Type Strains, Phase IV (KMG-IV): sequencing the most valuable type-strain genomes for metagenomic binning, comparative biology and taxonomic classification.</title>
        <authorList>
            <person name="Goeker M."/>
        </authorList>
    </citation>
    <scope>NUCLEOTIDE SEQUENCE [LARGE SCALE GENOMIC DNA]</scope>
    <source>
        <strain evidence="2 3">DSM 24738</strain>
    </source>
</reference>
<feature type="domain" description="Glucose/Sorbosone dehydrogenase" evidence="1">
    <location>
        <begin position="20"/>
        <end position="326"/>
    </location>
</feature>
<dbReference type="InterPro" id="IPR011042">
    <property type="entry name" value="6-blade_b-propeller_TolB-like"/>
</dbReference>
<proteinExistence type="predicted"/>
<gene>
    <name evidence="2" type="ORF">J2Z37_003285</name>
</gene>
<evidence type="ECO:0000313" key="2">
    <source>
        <dbReference type="EMBL" id="MBP1933272.1"/>
    </source>
</evidence>
<keyword evidence="3" id="KW-1185">Reference proteome</keyword>
<protein>
    <submittedName>
        <fullName evidence="2">Glucose/arabinose dehydrogenase</fullName>
    </submittedName>
</protein>
<dbReference type="Gene3D" id="2.120.10.30">
    <property type="entry name" value="TolB, C-terminal domain"/>
    <property type="match status" value="1"/>
</dbReference>
<dbReference type="EMBL" id="JAGGKT010000010">
    <property type="protein sequence ID" value="MBP1933272.1"/>
    <property type="molecule type" value="Genomic_DNA"/>
</dbReference>
<accession>A0ABS4GSK4</accession>
<dbReference type="PANTHER" id="PTHR19328">
    <property type="entry name" value="HEDGEHOG-INTERACTING PROTEIN"/>
    <property type="match status" value="1"/>
</dbReference>
<evidence type="ECO:0000313" key="3">
    <source>
        <dbReference type="Proteomes" id="UP001519343"/>
    </source>
</evidence>
<dbReference type="InterPro" id="IPR011041">
    <property type="entry name" value="Quinoprot_gluc/sorb_DH_b-prop"/>
</dbReference>
<organism evidence="2 3">
    <name type="scientific">Ammoniphilus resinae</name>
    <dbReference type="NCBI Taxonomy" id="861532"/>
    <lineage>
        <taxon>Bacteria</taxon>
        <taxon>Bacillati</taxon>
        <taxon>Bacillota</taxon>
        <taxon>Bacilli</taxon>
        <taxon>Bacillales</taxon>
        <taxon>Paenibacillaceae</taxon>
        <taxon>Aneurinibacillus group</taxon>
        <taxon>Ammoniphilus</taxon>
    </lineage>
</organism>
<evidence type="ECO:0000259" key="1">
    <source>
        <dbReference type="Pfam" id="PF07995"/>
    </source>
</evidence>
<comment type="caution">
    <text evidence="2">The sequence shown here is derived from an EMBL/GenBank/DDBJ whole genome shotgun (WGS) entry which is preliminary data.</text>
</comment>
<sequence>MPRQNQGGIPYSIEIVTTGLQVPWALDFTPDGRIFLTERPGRVRRVAQGRLLPDPLITFSPPFINVGEGGLLGIAVDPEFSKNHFFYVYLTYEARGQIRNRIVRLVENNQAARIDRVLLDAIPGSRIHDGGRLKFGPDGLLYATTGDVGISSSAQNRRLLSGKILRIQRNGAIPRRNPFRGSPVFSLGHRNPEGLAWDPRTRILYSSEHGDSGHDEINLIQAGDNYGWPIIEGDEQQGALVRPLIQSGNRTWAPSGMTFVTRGPWRNQLLVANLRGSQILRFSIEEGRPRSIRLLSSFFGSRGRIRDIIEGPDGSLFVLTSNRDGRGRVRPGDDHLFRLRPI</sequence>
<dbReference type="Pfam" id="PF07995">
    <property type="entry name" value="GSDH"/>
    <property type="match status" value="1"/>
</dbReference>
<dbReference type="SUPFAM" id="SSF50952">
    <property type="entry name" value="Soluble quinoprotein glucose dehydrogenase"/>
    <property type="match status" value="1"/>
</dbReference>
<dbReference type="PANTHER" id="PTHR19328:SF13">
    <property type="entry name" value="HIPL1 PROTEIN"/>
    <property type="match status" value="1"/>
</dbReference>